<evidence type="ECO:0000313" key="3">
    <source>
        <dbReference type="Proteomes" id="UP000824998"/>
    </source>
</evidence>
<protein>
    <submittedName>
        <fullName evidence="2">Uncharacterized protein</fullName>
    </submittedName>
</protein>
<dbReference type="AlphaFoldDB" id="A0A9P8C9D4"/>
<comment type="caution">
    <text evidence="2">The sequence shown here is derived from an EMBL/GenBank/DDBJ whole genome shotgun (WGS) entry which is preliminary data.</text>
</comment>
<dbReference type="Proteomes" id="UP000824998">
    <property type="component" value="Unassembled WGS sequence"/>
</dbReference>
<evidence type="ECO:0000313" key="2">
    <source>
        <dbReference type="EMBL" id="KAG9238350.1"/>
    </source>
</evidence>
<dbReference type="EMBL" id="MU251371">
    <property type="protein sequence ID" value="KAG9238350.1"/>
    <property type="molecule type" value="Genomic_DNA"/>
</dbReference>
<name>A0A9P8C9D4_9HELO</name>
<keyword evidence="3" id="KW-1185">Reference proteome</keyword>
<proteinExistence type="predicted"/>
<feature type="region of interest" description="Disordered" evidence="1">
    <location>
        <begin position="121"/>
        <end position="140"/>
    </location>
</feature>
<evidence type="ECO:0000256" key="1">
    <source>
        <dbReference type="SAM" id="MobiDB-lite"/>
    </source>
</evidence>
<gene>
    <name evidence="2" type="ORF">BJ875DRAFT_451365</name>
</gene>
<organism evidence="2 3">
    <name type="scientific">Amylocarpus encephaloides</name>
    <dbReference type="NCBI Taxonomy" id="45428"/>
    <lineage>
        <taxon>Eukaryota</taxon>
        <taxon>Fungi</taxon>
        <taxon>Dikarya</taxon>
        <taxon>Ascomycota</taxon>
        <taxon>Pezizomycotina</taxon>
        <taxon>Leotiomycetes</taxon>
        <taxon>Helotiales</taxon>
        <taxon>Helotiales incertae sedis</taxon>
        <taxon>Amylocarpus</taxon>
    </lineage>
</organism>
<accession>A0A9P8C9D4</accession>
<sequence>MCEFFSTGLLLHRQNPARQAPSLLDICTPLFLQGQQLRSTFLRVCNTPRTWLMHIHMLGTNETPLWHRQLIYRLSQSNGASMKQLCRQRNFHLSGLAGQSLSNKSTPRITSFVGINPWQSLRQPQSREEDEEAISSPPHVQEPVDSPFGAVFHPWLWLVLWECHTQIQFIECRRSTGIVVPRQKRNRRQCRSIFTRQQR</sequence>
<reference evidence="2" key="1">
    <citation type="journal article" date="2021" name="IMA Fungus">
        <title>Genomic characterization of three marine fungi, including Emericellopsis atlantica sp. nov. with signatures of a generalist lifestyle and marine biomass degradation.</title>
        <authorList>
            <person name="Hagestad O.C."/>
            <person name="Hou L."/>
            <person name="Andersen J.H."/>
            <person name="Hansen E.H."/>
            <person name="Altermark B."/>
            <person name="Li C."/>
            <person name="Kuhnert E."/>
            <person name="Cox R.J."/>
            <person name="Crous P.W."/>
            <person name="Spatafora J.W."/>
            <person name="Lail K."/>
            <person name="Amirebrahimi M."/>
            <person name="Lipzen A."/>
            <person name="Pangilinan J."/>
            <person name="Andreopoulos W."/>
            <person name="Hayes R.D."/>
            <person name="Ng V."/>
            <person name="Grigoriev I.V."/>
            <person name="Jackson S.A."/>
            <person name="Sutton T.D.S."/>
            <person name="Dobson A.D.W."/>
            <person name="Rama T."/>
        </authorList>
    </citation>
    <scope>NUCLEOTIDE SEQUENCE</scope>
    <source>
        <strain evidence="2">TRa018bII</strain>
    </source>
</reference>